<gene>
    <name evidence="1" type="ORF">C6Y08_07705</name>
</gene>
<comment type="caution">
    <text evidence="1">The sequence shown here is derived from an EMBL/GenBank/DDBJ whole genome shotgun (WGS) entry which is preliminary data.</text>
</comment>
<sequence>MNTVNVSGKILNLTKTGNSNGTKVALGTISIFRQKDPQSGKNKYDAVSFIGCGKIGDFLNEGDNVALTGNLNTYQKDVGLDYPITITQVNVVHVDNFSLQSKQDYKPAYTEHQATGLDMDSLDKAVDQINISDSDLPF</sequence>
<dbReference type="Proteomes" id="UP000238378">
    <property type="component" value="Unassembled WGS sequence"/>
</dbReference>
<name>A0ABX5D0A7_LACPE</name>
<evidence type="ECO:0008006" key="3">
    <source>
        <dbReference type="Google" id="ProtNLM"/>
    </source>
</evidence>
<proteinExistence type="predicted"/>
<reference evidence="1 2" key="1">
    <citation type="submission" date="2018-03" db="EMBL/GenBank/DDBJ databases">
        <title>Draft Genome Sequences of six Lactobacillus pentosus Strains Isolated from Brines of Traditionally Fermented Spanish-Style Green Table Olives.</title>
        <authorList>
            <person name="Calero-Delgado B."/>
            <person name="Martin-Platero A.M."/>
            <person name="Perez-Pulido A.J."/>
            <person name="Benitez-Cabello A."/>
            <person name="Casimiro-Soriguer C.S."/>
            <person name="Martinez-Bueno M."/>
            <person name="Arroyo-Lopez F.N."/>
            <person name="Rodriguez-Gomez F."/>
            <person name="Bautista-Gallego J."/>
            <person name="Garrido-Fernandez A."/>
            <person name="Jimenez-Diaz R."/>
        </authorList>
    </citation>
    <scope>NUCLEOTIDE SEQUENCE [LARGE SCALE GENOMIC DNA]</scope>
    <source>
        <strain evidence="1 2">IG2</strain>
    </source>
</reference>
<evidence type="ECO:0000313" key="2">
    <source>
        <dbReference type="Proteomes" id="UP000238378"/>
    </source>
</evidence>
<dbReference type="EMBL" id="PVOB01000117">
    <property type="protein sequence ID" value="PRO94868.1"/>
    <property type="molecule type" value="Genomic_DNA"/>
</dbReference>
<keyword evidence="2" id="KW-1185">Reference proteome</keyword>
<evidence type="ECO:0000313" key="1">
    <source>
        <dbReference type="EMBL" id="PRO94868.1"/>
    </source>
</evidence>
<dbReference type="InterPro" id="IPR012340">
    <property type="entry name" value="NA-bd_OB-fold"/>
</dbReference>
<protein>
    <recommendedName>
        <fullName evidence="3">Single-stranded DNA-binding protein</fullName>
    </recommendedName>
</protein>
<dbReference type="SUPFAM" id="SSF50249">
    <property type="entry name" value="Nucleic acid-binding proteins"/>
    <property type="match status" value="1"/>
</dbReference>
<dbReference type="RefSeq" id="WP_105961257.1">
    <property type="nucleotide sequence ID" value="NZ_PVOB01000117.1"/>
</dbReference>
<organism evidence="1 2">
    <name type="scientific">Lactiplantibacillus pentosus</name>
    <name type="common">Lactobacillus pentosus</name>
    <dbReference type="NCBI Taxonomy" id="1589"/>
    <lineage>
        <taxon>Bacteria</taxon>
        <taxon>Bacillati</taxon>
        <taxon>Bacillota</taxon>
        <taxon>Bacilli</taxon>
        <taxon>Lactobacillales</taxon>
        <taxon>Lactobacillaceae</taxon>
        <taxon>Lactiplantibacillus</taxon>
    </lineage>
</organism>
<accession>A0ABX5D0A7</accession>